<feature type="repeat" description="ANK" evidence="4">
    <location>
        <begin position="109"/>
        <end position="141"/>
    </location>
</feature>
<gene>
    <name evidence="6" type="ORF">CKAN_00331400</name>
</gene>
<sequence>MAVPRRHNGFVEEEEEDEGLFDNEEEEEMGWVDLEPSPHPPHLRALAEAAQLGNLEALRLALDNLRDGSLNDVVEDGDTVLHLSCLYGYKSCVQLLLERGASLEVKDEEGAIPLHDACAGGFTEIVELLLGAADSPDCVKRMLDTVDVESDTPLHHAARGEHLGVVRLLLTAGADPRKANIYGKTPAELSDPETEVRSVLEAATSTNAMV</sequence>
<dbReference type="Pfam" id="PF00023">
    <property type="entry name" value="Ank"/>
    <property type="match status" value="1"/>
</dbReference>
<dbReference type="PROSITE" id="PS50297">
    <property type="entry name" value="ANK_REP_REGION"/>
    <property type="match status" value="2"/>
</dbReference>
<dbReference type="FunFam" id="1.25.40.20:FF:000316">
    <property type="entry name" value="BRCA1-associated RING domain protein 1"/>
    <property type="match status" value="1"/>
</dbReference>
<proteinExistence type="inferred from homology"/>
<dbReference type="PANTHER" id="PTHR24136:SF15">
    <property type="entry name" value="ANK_REP_REGION DOMAIN-CONTAINING PROTEIN"/>
    <property type="match status" value="1"/>
</dbReference>
<evidence type="ECO:0000256" key="1">
    <source>
        <dbReference type="ARBA" id="ARBA00005949"/>
    </source>
</evidence>
<organism evidence="6 7">
    <name type="scientific">Cinnamomum micranthum f. kanehirae</name>
    <dbReference type="NCBI Taxonomy" id="337451"/>
    <lineage>
        <taxon>Eukaryota</taxon>
        <taxon>Viridiplantae</taxon>
        <taxon>Streptophyta</taxon>
        <taxon>Embryophyta</taxon>
        <taxon>Tracheophyta</taxon>
        <taxon>Spermatophyta</taxon>
        <taxon>Magnoliopsida</taxon>
        <taxon>Magnoliidae</taxon>
        <taxon>Laurales</taxon>
        <taxon>Lauraceae</taxon>
        <taxon>Cinnamomum</taxon>
    </lineage>
</organism>
<accession>A0A3S3PWQ8</accession>
<dbReference type="SUPFAM" id="SSF48403">
    <property type="entry name" value="Ankyrin repeat"/>
    <property type="match status" value="1"/>
</dbReference>
<evidence type="ECO:0000256" key="2">
    <source>
        <dbReference type="ARBA" id="ARBA00022737"/>
    </source>
</evidence>
<dbReference type="AlphaFoldDB" id="A0A3S3PWQ8"/>
<keyword evidence="2" id="KW-0677">Repeat</keyword>
<feature type="region of interest" description="Disordered" evidence="5">
    <location>
        <begin position="1"/>
        <end position="25"/>
    </location>
</feature>
<comment type="similarity">
    <text evidence="1">Belongs to the ankyrin SOCS box (ASB) family.</text>
</comment>
<dbReference type="InterPro" id="IPR002110">
    <property type="entry name" value="Ankyrin_rpt"/>
</dbReference>
<feature type="repeat" description="ANK" evidence="4">
    <location>
        <begin position="149"/>
        <end position="181"/>
    </location>
</feature>
<dbReference type="OrthoDB" id="194358at2759"/>
<dbReference type="InterPro" id="IPR036770">
    <property type="entry name" value="Ankyrin_rpt-contain_sf"/>
</dbReference>
<dbReference type="Pfam" id="PF12796">
    <property type="entry name" value="Ank_2"/>
    <property type="match status" value="1"/>
</dbReference>
<keyword evidence="7" id="KW-1185">Reference proteome</keyword>
<feature type="compositionally biased region" description="Acidic residues" evidence="5">
    <location>
        <begin position="11"/>
        <end position="25"/>
    </location>
</feature>
<evidence type="ECO:0000256" key="4">
    <source>
        <dbReference type="PROSITE-ProRule" id="PRU00023"/>
    </source>
</evidence>
<dbReference type="Gene3D" id="1.25.40.20">
    <property type="entry name" value="Ankyrin repeat-containing domain"/>
    <property type="match status" value="2"/>
</dbReference>
<protein>
    <submittedName>
        <fullName evidence="6">Tankyrase-2</fullName>
    </submittedName>
</protein>
<dbReference type="PROSITE" id="PS50088">
    <property type="entry name" value="ANK_REPEAT"/>
    <property type="match status" value="3"/>
</dbReference>
<feature type="repeat" description="ANK" evidence="4">
    <location>
        <begin position="76"/>
        <end position="108"/>
    </location>
</feature>
<evidence type="ECO:0000313" key="7">
    <source>
        <dbReference type="Proteomes" id="UP000283530"/>
    </source>
</evidence>
<evidence type="ECO:0000313" key="6">
    <source>
        <dbReference type="EMBL" id="RWR74955.1"/>
    </source>
</evidence>
<dbReference type="GO" id="GO:0045732">
    <property type="term" value="P:positive regulation of protein catabolic process"/>
    <property type="evidence" value="ECO:0007669"/>
    <property type="project" value="TreeGrafter"/>
</dbReference>
<dbReference type="STRING" id="337451.A0A3S3PWQ8"/>
<evidence type="ECO:0000256" key="3">
    <source>
        <dbReference type="ARBA" id="ARBA00023043"/>
    </source>
</evidence>
<dbReference type="Proteomes" id="UP000283530">
    <property type="component" value="Unassembled WGS sequence"/>
</dbReference>
<comment type="caution">
    <text evidence="6">The sequence shown here is derived from an EMBL/GenBank/DDBJ whole genome shotgun (WGS) entry which is preliminary data.</text>
</comment>
<dbReference type="InterPro" id="IPR051573">
    <property type="entry name" value="Ankyrin-SOCS_box_domain"/>
</dbReference>
<evidence type="ECO:0000256" key="5">
    <source>
        <dbReference type="SAM" id="MobiDB-lite"/>
    </source>
</evidence>
<name>A0A3S3PWQ8_9MAGN</name>
<dbReference type="PANTHER" id="PTHR24136">
    <property type="entry name" value="SOWAH (DROSOPHILA) HOMOLOG"/>
    <property type="match status" value="1"/>
</dbReference>
<reference evidence="6 7" key="1">
    <citation type="journal article" date="2019" name="Nat. Plants">
        <title>Stout camphor tree genome fills gaps in understanding of flowering plant genome evolution.</title>
        <authorList>
            <person name="Chaw S.M."/>
            <person name="Liu Y.C."/>
            <person name="Wu Y.W."/>
            <person name="Wang H.Y."/>
            <person name="Lin C.I."/>
            <person name="Wu C.S."/>
            <person name="Ke H.M."/>
            <person name="Chang L.Y."/>
            <person name="Hsu C.Y."/>
            <person name="Yang H.T."/>
            <person name="Sudianto E."/>
            <person name="Hsu M.H."/>
            <person name="Wu K.P."/>
            <person name="Wang L.N."/>
            <person name="Leebens-Mack J.H."/>
            <person name="Tsai I.J."/>
        </authorList>
    </citation>
    <scope>NUCLEOTIDE SEQUENCE [LARGE SCALE GENOMIC DNA]</scope>
    <source>
        <strain evidence="7">cv. Chaw 1501</strain>
        <tissue evidence="6">Young leaves</tissue>
    </source>
</reference>
<dbReference type="EMBL" id="QPKB01000001">
    <property type="protein sequence ID" value="RWR74955.1"/>
    <property type="molecule type" value="Genomic_DNA"/>
</dbReference>
<dbReference type="SMART" id="SM00248">
    <property type="entry name" value="ANK"/>
    <property type="match status" value="4"/>
</dbReference>
<dbReference type="GO" id="GO:0016567">
    <property type="term" value="P:protein ubiquitination"/>
    <property type="evidence" value="ECO:0007669"/>
    <property type="project" value="TreeGrafter"/>
</dbReference>
<keyword evidence="3 4" id="KW-0040">ANK repeat</keyword>